<sequence>MILKGGGIEEMVTNFNSGKLQYGIAAVSASATRQPKIVLIQWQGDGVPAARLAVTSRHGTDLKIILRGIHAVIIARSEDDVDIGSIQKVVSKLAGVQDTKFSENGDFPEQKSVGSVYRPCILVTSLLFRDIDVAERDNFWKKLKEEEADRLEEERRRIEKKNEASEKEREELIQTLHEKMQIYSQKKAQGSSFTKPSPTSCSSGFIEGRKALFEQKAGQFLEAQSKVPQKKRDVSAIKLPSTQHTPRMPVQPSHVDEKPSSPASQEHQYDTDATDYLSAQKGSYSSHSEVSAPYYNEEVSEEELNSQIPQDNVIKPLSYYEEPPVETAPPSNAMVRIRFYLFLTFVTADDSEISFDPDDVITDIDKVDEGWWKGRGPDGRVGLFPANYVNPIP</sequence>
<evidence type="ECO:0000259" key="11">
    <source>
        <dbReference type="PROSITE" id="PS50002"/>
    </source>
</evidence>
<dbReference type="SUPFAM" id="SSF55753">
    <property type="entry name" value="Actin depolymerizing proteins"/>
    <property type="match status" value="1"/>
</dbReference>
<evidence type="ECO:0000259" key="12">
    <source>
        <dbReference type="PROSITE" id="PS51263"/>
    </source>
</evidence>
<accession>A0A0N4V0A8</accession>
<dbReference type="Gene3D" id="3.40.20.10">
    <property type="entry name" value="Severin"/>
    <property type="match status" value="1"/>
</dbReference>
<dbReference type="Pfam" id="PF00241">
    <property type="entry name" value="Cofilin_ADF"/>
    <property type="match status" value="1"/>
</dbReference>
<dbReference type="STRING" id="51028.A0A0N4V0A8"/>
<feature type="coiled-coil region" evidence="9">
    <location>
        <begin position="141"/>
        <end position="175"/>
    </location>
</feature>
<protein>
    <submittedName>
        <fullName evidence="15">SH3 domain-containing protein</fullName>
    </submittedName>
</protein>
<feature type="region of interest" description="Disordered" evidence="10">
    <location>
        <begin position="223"/>
        <end position="269"/>
    </location>
</feature>
<dbReference type="GO" id="GO:0045211">
    <property type="term" value="C:postsynaptic membrane"/>
    <property type="evidence" value="ECO:0007669"/>
    <property type="project" value="TreeGrafter"/>
</dbReference>
<evidence type="ECO:0000256" key="9">
    <source>
        <dbReference type="SAM" id="Coils"/>
    </source>
</evidence>
<dbReference type="GO" id="GO:0030864">
    <property type="term" value="C:cortical actin cytoskeleton"/>
    <property type="evidence" value="ECO:0007669"/>
    <property type="project" value="TreeGrafter"/>
</dbReference>
<dbReference type="CDD" id="cd11960">
    <property type="entry name" value="SH3_Abp1_eu"/>
    <property type="match status" value="1"/>
</dbReference>
<dbReference type="PROSITE" id="PS50002">
    <property type="entry name" value="SH3"/>
    <property type="match status" value="1"/>
</dbReference>
<dbReference type="GO" id="GO:0005884">
    <property type="term" value="C:actin filament"/>
    <property type="evidence" value="ECO:0007669"/>
    <property type="project" value="TreeGrafter"/>
</dbReference>
<dbReference type="Proteomes" id="UP000274131">
    <property type="component" value="Unassembled WGS sequence"/>
</dbReference>
<dbReference type="GO" id="GO:0030027">
    <property type="term" value="C:lamellipodium"/>
    <property type="evidence" value="ECO:0007669"/>
    <property type="project" value="TreeGrafter"/>
</dbReference>
<dbReference type="PROSITE" id="PS51263">
    <property type="entry name" value="ADF_H"/>
    <property type="match status" value="1"/>
</dbReference>
<keyword evidence="6" id="KW-0009">Actin-binding</keyword>
<comment type="similarity">
    <text evidence="2">Belongs to the ABP1 family.</text>
</comment>
<keyword evidence="5 9" id="KW-0175">Coiled coil</keyword>
<evidence type="ECO:0000256" key="5">
    <source>
        <dbReference type="ARBA" id="ARBA00023054"/>
    </source>
</evidence>
<dbReference type="InterPro" id="IPR029006">
    <property type="entry name" value="ADF-H/Gelsolin-like_dom_sf"/>
</dbReference>
<keyword evidence="3 8" id="KW-0728">SH3 domain</keyword>
<evidence type="ECO:0000313" key="15">
    <source>
        <dbReference type="WBParaSite" id="EVEC_0000334101-mRNA-1"/>
    </source>
</evidence>
<evidence type="ECO:0000256" key="10">
    <source>
        <dbReference type="SAM" id="MobiDB-lite"/>
    </source>
</evidence>
<dbReference type="GO" id="GO:0098974">
    <property type="term" value="P:postsynaptic actin cytoskeleton organization"/>
    <property type="evidence" value="ECO:0007669"/>
    <property type="project" value="TreeGrafter"/>
</dbReference>
<name>A0A0N4V0A8_ENTVE</name>
<proteinExistence type="inferred from homology"/>
<evidence type="ECO:0000256" key="2">
    <source>
        <dbReference type="ARBA" id="ARBA00011039"/>
    </source>
</evidence>
<organism evidence="15">
    <name type="scientific">Enterobius vermicularis</name>
    <name type="common">Human pinworm</name>
    <dbReference type="NCBI Taxonomy" id="51028"/>
    <lineage>
        <taxon>Eukaryota</taxon>
        <taxon>Metazoa</taxon>
        <taxon>Ecdysozoa</taxon>
        <taxon>Nematoda</taxon>
        <taxon>Chromadorea</taxon>
        <taxon>Rhabditida</taxon>
        <taxon>Spirurina</taxon>
        <taxon>Oxyuridomorpha</taxon>
        <taxon>Oxyuroidea</taxon>
        <taxon>Oxyuridae</taxon>
        <taxon>Enterobius</taxon>
    </lineage>
</organism>
<dbReference type="FunFam" id="2.30.30.40:FF:000046">
    <property type="entry name" value="Drebrin-like protein isoform B"/>
    <property type="match status" value="1"/>
</dbReference>
<dbReference type="GO" id="GO:0030427">
    <property type="term" value="C:site of polarized growth"/>
    <property type="evidence" value="ECO:0007669"/>
    <property type="project" value="TreeGrafter"/>
</dbReference>
<dbReference type="InterPro" id="IPR036028">
    <property type="entry name" value="SH3-like_dom_sf"/>
</dbReference>
<keyword evidence="4" id="KW-0963">Cytoplasm</keyword>
<evidence type="ECO:0000256" key="3">
    <source>
        <dbReference type="ARBA" id="ARBA00022443"/>
    </source>
</evidence>
<dbReference type="InterPro" id="IPR035717">
    <property type="entry name" value="Drebrin-like_SH3"/>
</dbReference>
<evidence type="ECO:0000313" key="13">
    <source>
        <dbReference type="EMBL" id="VDD87906.1"/>
    </source>
</evidence>
<dbReference type="SUPFAM" id="SSF50044">
    <property type="entry name" value="SH3-domain"/>
    <property type="match status" value="1"/>
</dbReference>
<keyword evidence="7" id="KW-0206">Cytoskeleton</keyword>
<dbReference type="WBParaSite" id="EVEC_0000334101-mRNA-1">
    <property type="protein sequence ID" value="EVEC_0000334101-mRNA-1"/>
    <property type="gene ID" value="EVEC_0000334101"/>
</dbReference>
<dbReference type="GO" id="GO:0014069">
    <property type="term" value="C:postsynaptic density"/>
    <property type="evidence" value="ECO:0007669"/>
    <property type="project" value="TreeGrafter"/>
</dbReference>
<dbReference type="InterPro" id="IPR002108">
    <property type="entry name" value="ADF-H"/>
</dbReference>
<dbReference type="EMBL" id="UXUI01007496">
    <property type="protein sequence ID" value="VDD87906.1"/>
    <property type="molecule type" value="Genomic_DNA"/>
</dbReference>
<dbReference type="GO" id="GO:0051015">
    <property type="term" value="F:actin filament binding"/>
    <property type="evidence" value="ECO:0007669"/>
    <property type="project" value="TreeGrafter"/>
</dbReference>
<evidence type="ECO:0000256" key="4">
    <source>
        <dbReference type="ARBA" id="ARBA00022490"/>
    </source>
</evidence>
<dbReference type="SMART" id="SM00326">
    <property type="entry name" value="SH3"/>
    <property type="match status" value="1"/>
</dbReference>
<dbReference type="PANTHER" id="PTHR10829:SF25">
    <property type="entry name" value="DREBRIN-LIKE PROTEIN"/>
    <property type="match status" value="1"/>
</dbReference>
<reference evidence="15" key="1">
    <citation type="submission" date="2017-02" db="UniProtKB">
        <authorList>
            <consortium name="WormBaseParasite"/>
        </authorList>
    </citation>
    <scope>IDENTIFICATION</scope>
</reference>
<gene>
    <name evidence="13" type="ORF">EVEC_LOCUS3049</name>
</gene>
<dbReference type="InterPro" id="IPR001452">
    <property type="entry name" value="SH3_domain"/>
</dbReference>
<dbReference type="PANTHER" id="PTHR10829">
    <property type="entry name" value="CORTACTIN AND DREBRIN"/>
    <property type="match status" value="1"/>
</dbReference>
<dbReference type="GO" id="GO:0030833">
    <property type="term" value="P:regulation of actin filament polymerization"/>
    <property type="evidence" value="ECO:0007669"/>
    <property type="project" value="TreeGrafter"/>
</dbReference>
<dbReference type="AlphaFoldDB" id="A0A0N4V0A8"/>
<dbReference type="OrthoDB" id="5971719at2759"/>
<evidence type="ECO:0000256" key="8">
    <source>
        <dbReference type="PROSITE-ProRule" id="PRU00192"/>
    </source>
</evidence>
<dbReference type="GO" id="GO:0045773">
    <property type="term" value="P:positive regulation of axon extension"/>
    <property type="evidence" value="ECO:0007669"/>
    <property type="project" value="TreeGrafter"/>
</dbReference>
<dbReference type="PRINTS" id="PR00452">
    <property type="entry name" value="SH3DOMAIN"/>
</dbReference>
<dbReference type="SMR" id="A0A0N4V0A8"/>
<comment type="subcellular location">
    <subcellularLocation>
        <location evidence="1">Cytoplasm</location>
        <location evidence="1">Cytoskeleton</location>
    </subcellularLocation>
</comment>
<feature type="domain" description="SH3" evidence="11">
    <location>
        <begin position="329"/>
        <end position="393"/>
    </location>
</feature>
<feature type="domain" description="ADF-H" evidence="12">
    <location>
        <begin position="1"/>
        <end position="91"/>
    </location>
</feature>
<dbReference type="Gene3D" id="2.30.30.40">
    <property type="entry name" value="SH3 Domains"/>
    <property type="match status" value="1"/>
</dbReference>
<dbReference type="Pfam" id="PF14604">
    <property type="entry name" value="SH3_9"/>
    <property type="match status" value="1"/>
</dbReference>
<evidence type="ECO:0000256" key="7">
    <source>
        <dbReference type="ARBA" id="ARBA00023212"/>
    </source>
</evidence>
<dbReference type="GO" id="GO:0048812">
    <property type="term" value="P:neuron projection morphogenesis"/>
    <property type="evidence" value="ECO:0007669"/>
    <property type="project" value="TreeGrafter"/>
</dbReference>
<evidence type="ECO:0000256" key="1">
    <source>
        <dbReference type="ARBA" id="ARBA00004245"/>
    </source>
</evidence>
<dbReference type="GO" id="GO:0030425">
    <property type="term" value="C:dendrite"/>
    <property type="evidence" value="ECO:0007669"/>
    <property type="project" value="TreeGrafter"/>
</dbReference>
<keyword evidence="14" id="KW-1185">Reference proteome</keyword>
<reference evidence="13 14" key="2">
    <citation type="submission" date="2018-10" db="EMBL/GenBank/DDBJ databases">
        <authorList>
            <consortium name="Pathogen Informatics"/>
        </authorList>
    </citation>
    <scope>NUCLEOTIDE SEQUENCE [LARGE SCALE GENOMIC DNA]</scope>
</reference>
<evidence type="ECO:0000256" key="6">
    <source>
        <dbReference type="ARBA" id="ARBA00023203"/>
    </source>
</evidence>
<evidence type="ECO:0000313" key="14">
    <source>
        <dbReference type="Proteomes" id="UP000274131"/>
    </source>
</evidence>